<protein>
    <submittedName>
        <fullName evidence="2">Uncharacterized protein</fullName>
    </submittedName>
</protein>
<feature type="region of interest" description="Disordered" evidence="1">
    <location>
        <begin position="1"/>
        <end position="22"/>
    </location>
</feature>
<proteinExistence type="predicted"/>
<evidence type="ECO:0000256" key="1">
    <source>
        <dbReference type="SAM" id="MobiDB-lite"/>
    </source>
</evidence>
<gene>
    <name evidence="2" type="ORF">FHU29_000964</name>
</gene>
<dbReference type="RefSeq" id="WP_064441640.1">
    <property type="nucleotide sequence ID" value="NZ_BDDI01000015.1"/>
</dbReference>
<evidence type="ECO:0000313" key="2">
    <source>
        <dbReference type="EMBL" id="MBB3036530.1"/>
    </source>
</evidence>
<sequence>MCTVLSAGPGRLDPRSAPRGAYLGHHQGREIPVYGPHSVYPSGLPHFTVLNGGAGKYILAGELDWVKKPSLRDRLTRSEVRKSPGWVAAQEPWAA</sequence>
<reference evidence="2 3" key="1">
    <citation type="submission" date="2020-08" db="EMBL/GenBank/DDBJ databases">
        <title>Sequencing the genomes of 1000 actinobacteria strains.</title>
        <authorList>
            <person name="Klenk H.-P."/>
        </authorList>
    </citation>
    <scope>NUCLEOTIDE SEQUENCE [LARGE SCALE GENOMIC DNA]</scope>
    <source>
        <strain evidence="2 3">DSM 45258</strain>
    </source>
</reference>
<name>A0A839RJA3_9ACTN</name>
<keyword evidence="3" id="KW-1185">Reference proteome</keyword>
<evidence type="ECO:0000313" key="3">
    <source>
        <dbReference type="Proteomes" id="UP000567922"/>
    </source>
</evidence>
<dbReference type="OrthoDB" id="9850638at2"/>
<dbReference type="EMBL" id="JACHWS010000001">
    <property type="protein sequence ID" value="MBB3036530.1"/>
    <property type="molecule type" value="Genomic_DNA"/>
</dbReference>
<organism evidence="2 3">
    <name type="scientific">Hoyosella altamirensis</name>
    <dbReference type="NCBI Taxonomy" id="616997"/>
    <lineage>
        <taxon>Bacteria</taxon>
        <taxon>Bacillati</taxon>
        <taxon>Actinomycetota</taxon>
        <taxon>Actinomycetes</taxon>
        <taxon>Mycobacteriales</taxon>
        <taxon>Hoyosellaceae</taxon>
        <taxon>Hoyosella</taxon>
    </lineage>
</organism>
<accession>A0A839RJA3</accession>
<dbReference type="AlphaFoldDB" id="A0A839RJA3"/>
<comment type="caution">
    <text evidence="2">The sequence shown here is derived from an EMBL/GenBank/DDBJ whole genome shotgun (WGS) entry which is preliminary data.</text>
</comment>
<dbReference type="Proteomes" id="UP000567922">
    <property type="component" value="Unassembled WGS sequence"/>
</dbReference>